<organism evidence="1 2">
    <name type="scientific">Hibiscus sabdariffa</name>
    <name type="common">roselle</name>
    <dbReference type="NCBI Taxonomy" id="183260"/>
    <lineage>
        <taxon>Eukaryota</taxon>
        <taxon>Viridiplantae</taxon>
        <taxon>Streptophyta</taxon>
        <taxon>Embryophyta</taxon>
        <taxon>Tracheophyta</taxon>
        <taxon>Spermatophyta</taxon>
        <taxon>Magnoliopsida</taxon>
        <taxon>eudicotyledons</taxon>
        <taxon>Gunneridae</taxon>
        <taxon>Pentapetalae</taxon>
        <taxon>rosids</taxon>
        <taxon>malvids</taxon>
        <taxon>Malvales</taxon>
        <taxon>Malvaceae</taxon>
        <taxon>Malvoideae</taxon>
        <taxon>Hibiscus</taxon>
    </lineage>
</organism>
<sequence>MQQPRIVYWEVSLRVMRHLKGTPGQGILLRSNSELTLTRWCDFDRDACPLTRRSLTGWLVFLSHSPIPGKTKKQHTISRSSIETEYRSMAYKSGTKHIKVNYRLVRDAITEGLITSSCIPSTVQLADIFVKALGKKHFDFLLSKLGIVNPDALT</sequence>
<reference evidence="1 2" key="1">
    <citation type="journal article" date="2024" name="G3 (Bethesda)">
        <title>Genome assembly of Hibiscus sabdariffa L. provides insights into metabolisms of medicinal natural products.</title>
        <authorList>
            <person name="Kim T."/>
        </authorList>
    </citation>
    <scope>NUCLEOTIDE SEQUENCE [LARGE SCALE GENOMIC DNA]</scope>
    <source>
        <strain evidence="1">TK-2024</strain>
        <tissue evidence="1">Old leaves</tissue>
    </source>
</reference>
<protein>
    <submittedName>
        <fullName evidence="1">Uncharacterized protein</fullName>
    </submittedName>
</protein>
<proteinExistence type="predicted"/>
<evidence type="ECO:0000313" key="1">
    <source>
        <dbReference type="EMBL" id="KAK8601006.1"/>
    </source>
</evidence>
<dbReference type="PANTHER" id="PTHR11439">
    <property type="entry name" value="GAG-POL-RELATED RETROTRANSPOSON"/>
    <property type="match status" value="1"/>
</dbReference>
<gene>
    <name evidence="1" type="ORF">V6N12_050851</name>
</gene>
<evidence type="ECO:0000313" key="2">
    <source>
        <dbReference type="Proteomes" id="UP001472677"/>
    </source>
</evidence>
<dbReference type="PANTHER" id="PTHR11439:SF487">
    <property type="entry name" value="RNA-DIRECTED DNA POLYMERASE"/>
    <property type="match status" value="1"/>
</dbReference>
<comment type="caution">
    <text evidence="1">The sequence shown here is derived from an EMBL/GenBank/DDBJ whole genome shotgun (WGS) entry which is preliminary data.</text>
</comment>
<dbReference type="EMBL" id="JBBPBM010000001">
    <property type="protein sequence ID" value="KAK8601006.1"/>
    <property type="molecule type" value="Genomic_DNA"/>
</dbReference>
<accession>A0ABR2GET1</accession>
<keyword evidence="2" id="KW-1185">Reference proteome</keyword>
<dbReference type="CDD" id="cd09272">
    <property type="entry name" value="RNase_HI_RT_Ty1"/>
    <property type="match status" value="1"/>
</dbReference>
<dbReference type="Proteomes" id="UP001472677">
    <property type="component" value="Unassembled WGS sequence"/>
</dbReference>
<name>A0ABR2GET1_9ROSI</name>